<name>A0A644TZ11_9ZZZZ</name>
<comment type="caution">
    <text evidence="2">The sequence shown here is derived from an EMBL/GenBank/DDBJ whole genome shotgun (WGS) entry which is preliminary data.</text>
</comment>
<dbReference type="PROSITE" id="PS50943">
    <property type="entry name" value="HTH_CROC1"/>
    <property type="match status" value="1"/>
</dbReference>
<sequence>MKTEKPHIGKKIRELITGSKYSVKEVAKRLGICPSSIYKFHKRKSVQTKYLISLAEMFDVPVSYFYQEHEAKKTIDKVTTAKLDLVLRMVGIKFDLKTIDKIIDLVELLEEKGDKTSIEDICELQASWQSLDRVNGY</sequence>
<reference evidence="2" key="1">
    <citation type="submission" date="2019-08" db="EMBL/GenBank/DDBJ databases">
        <authorList>
            <person name="Kucharzyk K."/>
            <person name="Murdoch R.W."/>
            <person name="Higgins S."/>
            <person name="Loffler F."/>
        </authorList>
    </citation>
    <scope>NUCLEOTIDE SEQUENCE</scope>
</reference>
<dbReference type="CDD" id="cd00093">
    <property type="entry name" value="HTH_XRE"/>
    <property type="match status" value="1"/>
</dbReference>
<organism evidence="2">
    <name type="scientific">bioreactor metagenome</name>
    <dbReference type="NCBI Taxonomy" id="1076179"/>
    <lineage>
        <taxon>unclassified sequences</taxon>
        <taxon>metagenomes</taxon>
        <taxon>ecological metagenomes</taxon>
    </lineage>
</organism>
<dbReference type="GO" id="GO:0003677">
    <property type="term" value="F:DNA binding"/>
    <property type="evidence" value="ECO:0007669"/>
    <property type="project" value="InterPro"/>
</dbReference>
<dbReference type="SUPFAM" id="SSF47413">
    <property type="entry name" value="lambda repressor-like DNA-binding domains"/>
    <property type="match status" value="1"/>
</dbReference>
<dbReference type="Gene3D" id="1.10.260.40">
    <property type="entry name" value="lambda repressor-like DNA-binding domains"/>
    <property type="match status" value="1"/>
</dbReference>
<dbReference type="InterPro" id="IPR010982">
    <property type="entry name" value="Lambda_DNA-bd_dom_sf"/>
</dbReference>
<proteinExistence type="predicted"/>
<gene>
    <name evidence="2" type="ORF">SDC9_17668</name>
</gene>
<evidence type="ECO:0000259" key="1">
    <source>
        <dbReference type="PROSITE" id="PS50943"/>
    </source>
</evidence>
<dbReference type="AlphaFoldDB" id="A0A644TZ11"/>
<dbReference type="InterPro" id="IPR001387">
    <property type="entry name" value="Cro/C1-type_HTH"/>
</dbReference>
<protein>
    <recommendedName>
        <fullName evidence="1">HTH cro/C1-type domain-containing protein</fullName>
    </recommendedName>
</protein>
<dbReference type="EMBL" id="VSSQ01000062">
    <property type="protein sequence ID" value="MPL71889.1"/>
    <property type="molecule type" value="Genomic_DNA"/>
</dbReference>
<evidence type="ECO:0000313" key="2">
    <source>
        <dbReference type="EMBL" id="MPL71889.1"/>
    </source>
</evidence>
<feature type="domain" description="HTH cro/C1-type" evidence="1">
    <location>
        <begin position="12"/>
        <end position="65"/>
    </location>
</feature>
<accession>A0A644TZ11</accession>